<feature type="transmembrane region" description="Helical" evidence="1">
    <location>
        <begin position="180"/>
        <end position="200"/>
    </location>
</feature>
<dbReference type="OrthoDB" id="6623990at2"/>
<proteinExistence type="predicted"/>
<keyword evidence="1" id="KW-0812">Transmembrane</keyword>
<keyword evidence="1" id="KW-0472">Membrane</keyword>
<evidence type="ECO:0000256" key="1">
    <source>
        <dbReference type="SAM" id="Phobius"/>
    </source>
</evidence>
<dbReference type="PANTHER" id="PTHR37312:SF1">
    <property type="entry name" value="MEMBRANE-BOUND ACYLTRANSFERASE YKRP-RELATED"/>
    <property type="match status" value="1"/>
</dbReference>
<dbReference type="InterPro" id="IPR002656">
    <property type="entry name" value="Acyl_transf_3_dom"/>
</dbReference>
<sequence length="329" mass="38783">MNTIKERDSYFDNLKFLLIALVVIGHTIEPMTSSGTIQFLYILIYLFHMPLFSFVTGYFSKRYSPTKLLQNVAIPYIVFQLLYFLFTRYVLGNIFITLSFFTPYWIMWYLLSLLMWQLVVPMFQFRYSIIVAILIGILAGYDNSVSYFFSLSRTIYFFPFFLIGYKFNKDWFFNLMPIKPRTIISILGLIGVSIGVYNLSDNIDLRLLYGSYSYTSMNLTIWYAGVYRLLLYAITTIISIFILYIVPSRTTFFTVFGSKTLNVYLLHGFLIKLMVGHNFYTYFNEDYKKVSLIIIGFAITYLLSTSFFNYILKPLYIISLDKLYNYPKV</sequence>
<protein>
    <recommendedName>
        <fullName evidence="2">Acyltransferase 3 domain-containing protein</fullName>
    </recommendedName>
</protein>
<dbReference type="Pfam" id="PF01757">
    <property type="entry name" value="Acyl_transf_3"/>
    <property type="match status" value="1"/>
</dbReference>
<keyword evidence="1" id="KW-1133">Transmembrane helix</keyword>
<dbReference type="EMBL" id="SPQQ01000004">
    <property type="protein sequence ID" value="TGE37560.1"/>
    <property type="molecule type" value="Genomic_DNA"/>
</dbReference>
<evidence type="ECO:0000259" key="2">
    <source>
        <dbReference type="Pfam" id="PF01757"/>
    </source>
</evidence>
<accession>A0A4Z0R440</accession>
<reference evidence="3 4" key="1">
    <citation type="submission" date="2019-03" db="EMBL/GenBank/DDBJ databases">
        <title>Draft Genome Sequence of Desulfosporosinus fructosivorans Strain 63.6F, Isolated from Marine Sediment in the Baltic Sea.</title>
        <authorList>
            <person name="Hausmann B."/>
            <person name="Vandieken V."/>
            <person name="Pjevac P."/>
            <person name="Schreck K."/>
            <person name="Herbold C.W."/>
            <person name="Loy A."/>
        </authorList>
    </citation>
    <scope>NUCLEOTIDE SEQUENCE [LARGE SCALE GENOMIC DNA]</scope>
    <source>
        <strain evidence="3 4">63.6F</strain>
    </source>
</reference>
<dbReference type="GO" id="GO:0016747">
    <property type="term" value="F:acyltransferase activity, transferring groups other than amino-acyl groups"/>
    <property type="evidence" value="ECO:0007669"/>
    <property type="project" value="InterPro"/>
</dbReference>
<organism evidence="3 4">
    <name type="scientific">Desulfosporosinus fructosivorans</name>
    <dbReference type="NCBI Taxonomy" id="2018669"/>
    <lineage>
        <taxon>Bacteria</taxon>
        <taxon>Bacillati</taxon>
        <taxon>Bacillota</taxon>
        <taxon>Clostridia</taxon>
        <taxon>Eubacteriales</taxon>
        <taxon>Desulfitobacteriaceae</taxon>
        <taxon>Desulfosporosinus</taxon>
    </lineage>
</organism>
<evidence type="ECO:0000313" key="4">
    <source>
        <dbReference type="Proteomes" id="UP000298460"/>
    </source>
</evidence>
<comment type="caution">
    <text evidence="3">The sequence shown here is derived from an EMBL/GenBank/DDBJ whole genome shotgun (WGS) entry which is preliminary data.</text>
</comment>
<feature type="domain" description="Acyltransferase 3" evidence="2">
    <location>
        <begin position="9"/>
        <end position="306"/>
    </location>
</feature>
<evidence type="ECO:0000313" key="3">
    <source>
        <dbReference type="EMBL" id="TGE37560.1"/>
    </source>
</evidence>
<gene>
    <name evidence="3" type="ORF">E4K67_12530</name>
</gene>
<feature type="transmembrane region" description="Helical" evidence="1">
    <location>
        <begin position="292"/>
        <end position="312"/>
    </location>
</feature>
<feature type="transmembrane region" description="Helical" evidence="1">
    <location>
        <begin position="92"/>
        <end position="111"/>
    </location>
</feature>
<dbReference type="RefSeq" id="WP_135547198.1">
    <property type="nucleotide sequence ID" value="NZ_SPQQ01000004.1"/>
</dbReference>
<feature type="transmembrane region" description="Helical" evidence="1">
    <location>
        <begin position="40"/>
        <end position="59"/>
    </location>
</feature>
<feature type="transmembrane region" description="Helical" evidence="1">
    <location>
        <begin position="261"/>
        <end position="280"/>
    </location>
</feature>
<feature type="transmembrane region" description="Helical" evidence="1">
    <location>
        <begin position="68"/>
        <end position="86"/>
    </location>
</feature>
<dbReference type="PANTHER" id="PTHR37312">
    <property type="entry name" value="MEMBRANE-BOUND ACYLTRANSFERASE YKRP-RELATED"/>
    <property type="match status" value="1"/>
</dbReference>
<feature type="transmembrane region" description="Helical" evidence="1">
    <location>
        <begin position="220"/>
        <end position="246"/>
    </location>
</feature>
<name>A0A4Z0R440_9FIRM</name>
<feature type="transmembrane region" description="Helical" evidence="1">
    <location>
        <begin position="123"/>
        <end position="141"/>
    </location>
</feature>
<feature type="transmembrane region" description="Helical" evidence="1">
    <location>
        <begin position="12"/>
        <end position="28"/>
    </location>
</feature>
<dbReference type="InterPro" id="IPR052734">
    <property type="entry name" value="Nod_factor_acetyltransferase"/>
</dbReference>
<keyword evidence="4" id="KW-1185">Reference proteome</keyword>
<dbReference type="Proteomes" id="UP000298460">
    <property type="component" value="Unassembled WGS sequence"/>
</dbReference>
<dbReference type="AlphaFoldDB" id="A0A4Z0R440"/>